<protein>
    <submittedName>
        <fullName evidence="1">Uncharacterized protein</fullName>
    </submittedName>
</protein>
<dbReference type="EMBL" id="JBBFGL010000010">
    <property type="protein sequence ID" value="MEJ5196501.1"/>
    <property type="molecule type" value="Genomic_DNA"/>
</dbReference>
<reference evidence="1" key="1">
    <citation type="submission" date="2024-03" db="EMBL/GenBank/DDBJ databases">
        <authorList>
            <person name="Plomp N."/>
            <person name="Harmsen H.J."/>
        </authorList>
    </citation>
    <scope>NUCLEOTIDE SEQUENCE</scope>
    <source>
        <strain evidence="1">HTF-128</strain>
    </source>
</reference>
<name>A0AB35Y6M2_9FIRM</name>
<proteinExistence type="predicted"/>
<accession>A0AB35Y6M2</accession>
<sequence length="75" mass="8565">MLSKFENHFAIETVRFQVQLEAGGYFSAQKFSNLQPQQAGRVGANSQVLNLIFYKSSFKTLVGLRPNPIFRTKLR</sequence>
<dbReference type="Proteomes" id="UP001373196">
    <property type="component" value="Unassembled WGS sequence"/>
</dbReference>
<evidence type="ECO:0000313" key="2">
    <source>
        <dbReference type="Proteomes" id="UP001373196"/>
    </source>
</evidence>
<organism evidence="1 2">
    <name type="scientific">Faecalibacterium wellingii</name>
    <dbReference type="NCBI Taxonomy" id="2929491"/>
    <lineage>
        <taxon>Bacteria</taxon>
        <taxon>Bacillati</taxon>
        <taxon>Bacillota</taxon>
        <taxon>Clostridia</taxon>
        <taxon>Eubacteriales</taxon>
        <taxon>Oscillospiraceae</taxon>
        <taxon>Faecalibacterium</taxon>
    </lineage>
</organism>
<dbReference type="AlphaFoldDB" id="A0AB35Y6M2"/>
<comment type="caution">
    <text evidence="1">The sequence shown here is derived from an EMBL/GenBank/DDBJ whole genome shotgun (WGS) entry which is preliminary data.</text>
</comment>
<evidence type="ECO:0000313" key="1">
    <source>
        <dbReference type="EMBL" id="MEJ5196501.1"/>
    </source>
</evidence>
<gene>
    <name evidence="1" type="ORF">WF834_10050</name>
</gene>